<dbReference type="Pfam" id="PF13370">
    <property type="entry name" value="Fer4_13"/>
    <property type="match status" value="1"/>
</dbReference>
<organism evidence="1 2">
    <name type="scientific">Guptibacillus hwajinpoensis</name>
    <dbReference type="NCBI Taxonomy" id="208199"/>
    <lineage>
        <taxon>Bacteria</taxon>
        <taxon>Bacillati</taxon>
        <taxon>Bacillota</taxon>
        <taxon>Bacilli</taxon>
        <taxon>Bacillales</taxon>
        <taxon>Guptibacillaceae</taxon>
        <taxon>Guptibacillus</taxon>
    </lineage>
</organism>
<gene>
    <name evidence="1" type="ORF">GLW07_12465</name>
</gene>
<accession>A0A845F0B0</accession>
<dbReference type="AlphaFoldDB" id="A0A845F0B0"/>
<protein>
    <submittedName>
        <fullName evidence="1">Ferredoxin</fullName>
    </submittedName>
</protein>
<name>A0A845F0B0_9BACL</name>
<comment type="caution">
    <text evidence="1">The sequence shown here is derived from an EMBL/GenBank/DDBJ whole genome shotgun (WGS) entry which is preliminary data.</text>
</comment>
<dbReference type="Proteomes" id="UP000447833">
    <property type="component" value="Unassembled WGS sequence"/>
</dbReference>
<sequence>MGSTTCVFLASDSFILTNENKAEFIGQNNSLDAIKEAAENCPVNAIRVEIE</sequence>
<evidence type="ECO:0000313" key="1">
    <source>
        <dbReference type="EMBL" id="MYL64166.1"/>
    </source>
</evidence>
<dbReference type="EMBL" id="WMEY01000003">
    <property type="protein sequence ID" value="MYL64166.1"/>
    <property type="molecule type" value="Genomic_DNA"/>
</dbReference>
<reference evidence="1 2" key="1">
    <citation type="submission" date="2019-11" db="EMBL/GenBank/DDBJ databases">
        <title>Genome sequences of 17 halophilic strains isolated from different environments.</title>
        <authorList>
            <person name="Furrow R.E."/>
        </authorList>
    </citation>
    <scope>NUCLEOTIDE SEQUENCE [LARGE SCALE GENOMIC DNA]</scope>
    <source>
        <strain evidence="1 2">22506_14_FS</strain>
    </source>
</reference>
<evidence type="ECO:0000313" key="2">
    <source>
        <dbReference type="Proteomes" id="UP000447833"/>
    </source>
</evidence>
<proteinExistence type="predicted"/>
<dbReference type="Gene3D" id="3.30.70.20">
    <property type="match status" value="1"/>
</dbReference>